<organism evidence="9 10">
    <name type="scientific">Candidatus Kaiserbacteria bacterium RIFCSPHIGHO2_01_FULL_54_36</name>
    <dbReference type="NCBI Taxonomy" id="1798482"/>
    <lineage>
        <taxon>Bacteria</taxon>
        <taxon>Candidatus Kaiseribacteriota</taxon>
    </lineage>
</organism>
<dbReference type="CDD" id="cd04179">
    <property type="entry name" value="DPM_DPG-synthase_like"/>
    <property type="match status" value="1"/>
</dbReference>
<evidence type="ECO:0000256" key="3">
    <source>
        <dbReference type="ARBA" id="ARBA00022679"/>
    </source>
</evidence>
<dbReference type="InterPro" id="IPR029044">
    <property type="entry name" value="Nucleotide-diphossugar_trans"/>
</dbReference>
<evidence type="ECO:0000256" key="5">
    <source>
        <dbReference type="ARBA" id="ARBA00022985"/>
    </source>
</evidence>
<dbReference type="GO" id="GO:0009103">
    <property type="term" value="P:lipopolysaccharide biosynthetic process"/>
    <property type="evidence" value="ECO:0007669"/>
    <property type="project" value="UniProtKB-KW"/>
</dbReference>
<protein>
    <recommendedName>
        <fullName evidence="8">Glycosyltransferase 2-like domain-containing protein</fullName>
    </recommendedName>
</protein>
<dbReference type="SUPFAM" id="SSF53448">
    <property type="entry name" value="Nucleotide-diphospho-sugar transferases"/>
    <property type="match status" value="1"/>
</dbReference>
<evidence type="ECO:0000256" key="6">
    <source>
        <dbReference type="ARBA" id="ARBA00022989"/>
    </source>
</evidence>
<accession>A0A1F6CPL6</accession>
<evidence type="ECO:0000256" key="4">
    <source>
        <dbReference type="ARBA" id="ARBA00022692"/>
    </source>
</evidence>
<keyword evidence="6" id="KW-1133">Transmembrane helix</keyword>
<sequence length="235" mass="26408">MTETGTKLSSVSFFCPAYHDEKNLPVLIPRVHAFLSEIANEFEILIIEDGSPDKTGEVADGFAVQYKEVRVIHHPKNLGYGATIRDGFLHSHFEYVMYTDGDNQYDVREFAAALLLLQEADVVTGFVREKAASGRRKVQSVLFNAFVCILFLFPIRDVNCSMKIYKRKVLDAITIKGTSAFIDAEMLIRARRAGFRIAQFPVTHFHRQAGLASGSKLSVVVPTIIDMLKFRFGLL</sequence>
<evidence type="ECO:0000259" key="8">
    <source>
        <dbReference type="Pfam" id="PF00535"/>
    </source>
</evidence>
<comment type="caution">
    <text evidence="9">The sequence shown here is derived from an EMBL/GenBank/DDBJ whole genome shotgun (WGS) entry which is preliminary data.</text>
</comment>
<evidence type="ECO:0000313" key="10">
    <source>
        <dbReference type="Proteomes" id="UP000178370"/>
    </source>
</evidence>
<keyword evidence="2" id="KW-0328">Glycosyltransferase</keyword>
<dbReference type="GO" id="GO:0099621">
    <property type="term" value="F:undecaprenyl-phosphate 4-deoxy-4-formamido-L-arabinose transferase activity"/>
    <property type="evidence" value="ECO:0007669"/>
    <property type="project" value="TreeGrafter"/>
</dbReference>
<keyword evidence="3" id="KW-0808">Transferase</keyword>
<name>A0A1F6CPL6_9BACT</name>
<dbReference type="STRING" id="1798482.A2763_02065"/>
<keyword evidence="5" id="KW-0448">Lipopolysaccharide biosynthesis</keyword>
<gene>
    <name evidence="9" type="ORF">A2763_02065</name>
</gene>
<dbReference type="AlphaFoldDB" id="A0A1F6CPL6"/>
<evidence type="ECO:0000313" key="9">
    <source>
        <dbReference type="EMBL" id="OGG51104.1"/>
    </source>
</evidence>
<keyword evidence="7" id="KW-0472">Membrane</keyword>
<evidence type="ECO:0000256" key="2">
    <source>
        <dbReference type="ARBA" id="ARBA00022676"/>
    </source>
</evidence>
<dbReference type="Proteomes" id="UP000178370">
    <property type="component" value="Unassembled WGS sequence"/>
</dbReference>
<dbReference type="InterPro" id="IPR001173">
    <property type="entry name" value="Glyco_trans_2-like"/>
</dbReference>
<dbReference type="InterPro" id="IPR050256">
    <property type="entry name" value="Glycosyltransferase_2"/>
</dbReference>
<dbReference type="PANTHER" id="PTHR48090">
    <property type="entry name" value="UNDECAPRENYL-PHOSPHATE 4-DEOXY-4-FORMAMIDO-L-ARABINOSE TRANSFERASE-RELATED"/>
    <property type="match status" value="1"/>
</dbReference>
<evidence type="ECO:0000256" key="1">
    <source>
        <dbReference type="ARBA" id="ARBA00022475"/>
    </source>
</evidence>
<dbReference type="EMBL" id="MFKV01000002">
    <property type="protein sequence ID" value="OGG51104.1"/>
    <property type="molecule type" value="Genomic_DNA"/>
</dbReference>
<evidence type="ECO:0000256" key="7">
    <source>
        <dbReference type="ARBA" id="ARBA00023136"/>
    </source>
</evidence>
<feature type="domain" description="Glycosyltransferase 2-like" evidence="8">
    <location>
        <begin position="13"/>
        <end position="172"/>
    </location>
</feature>
<dbReference type="Pfam" id="PF00535">
    <property type="entry name" value="Glycos_transf_2"/>
    <property type="match status" value="1"/>
</dbReference>
<dbReference type="GO" id="GO:0005886">
    <property type="term" value="C:plasma membrane"/>
    <property type="evidence" value="ECO:0007669"/>
    <property type="project" value="TreeGrafter"/>
</dbReference>
<reference evidence="9 10" key="1">
    <citation type="journal article" date="2016" name="Nat. Commun.">
        <title>Thousands of microbial genomes shed light on interconnected biogeochemical processes in an aquifer system.</title>
        <authorList>
            <person name="Anantharaman K."/>
            <person name="Brown C.T."/>
            <person name="Hug L.A."/>
            <person name="Sharon I."/>
            <person name="Castelle C.J."/>
            <person name="Probst A.J."/>
            <person name="Thomas B.C."/>
            <person name="Singh A."/>
            <person name="Wilkins M.J."/>
            <person name="Karaoz U."/>
            <person name="Brodie E.L."/>
            <person name="Williams K.H."/>
            <person name="Hubbard S.S."/>
            <person name="Banfield J.F."/>
        </authorList>
    </citation>
    <scope>NUCLEOTIDE SEQUENCE [LARGE SCALE GENOMIC DNA]</scope>
</reference>
<dbReference type="Gene3D" id="3.90.550.10">
    <property type="entry name" value="Spore Coat Polysaccharide Biosynthesis Protein SpsA, Chain A"/>
    <property type="match status" value="1"/>
</dbReference>
<keyword evidence="4" id="KW-0812">Transmembrane</keyword>
<keyword evidence="1" id="KW-1003">Cell membrane</keyword>
<dbReference type="PANTHER" id="PTHR48090:SF3">
    <property type="entry name" value="UNDECAPRENYL-PHOSPHATE 4-DEOXY-4-FORMAMIDO-L-ARABINOSE TRANSFERASE"/>
    <property type="match status" value="1"/>
</dbReference>
<proteinExistence type="predicted"/>